<feature type="domain" description="N-acetyltransferase" evidence="1">
    <location>
        <begin position="1"/>
        <end position="151"/>
    </location>
</feature>
<organism evidence="2 3">
    <name type="scientific">Pseudodesulfovibrio portus</name>
    <dbReference type="NCBI Taxonomy" id="231439"/>
    <lineage>
        <taxon>Bacteria</taxon>
        <taxon>Pseudomonadati</taxon>
        <taxon>Thermodesulfobacteriota</taxon>
        <taxon>Desulfovibrionia</taxon>
        <taxon>Desulfovibrionales</taxon>
        <taxon>Desulfovibrionaceae</taxon>
    </lineage>
</organism>
<dbReference type="SUPFAM" id="SSF55729">
    <property type="entry name" value="Acyl-CoA N-acyltransferases (Nat)"/>
    <property type="match status" value="1"/>
</dbReference>
<dbReference type="Gene3D" id="3.40.630.30">
    <property type="match status" value="1"/>
</dbReference>
<gene>
    <name evidence="2" type="ORF">JCM14722_23630</name>
</gene>
<evidence type="ECO:0000313" key="3">
    <source>
        <dbReference type="Proteomes" id="UP001061361"/>
    </source>
</evidence>
<evidence type="ECO:0000259" key="1">
    <source>
        <dbReference type="PROSITE" id="PS51186"/>
    </source>
</evidence>
<dbReference type="PROSITE" id="PS51186">
    <property type="entry name" value="GNAT"/>
    <property type="match status" value="1"/>
</dbReference>
<accession>A0ABN6RZH2</accession>
<dbReference type="CDD" id="cd04301">
    <property type="entry name" value="NAT_SF"/>
    <property type="match status" value="1"/>
</dbReference>
<dbReference type="EMBL" id="AP026708">
    <property type="protein sequence ID" value="BDQ34821.1"/>
    <property type="molecule type" value="Genomic_DNA"/>
</dbReference>
<sequence length="176" mass="18881">MNIRMTDGADREAVFRVEAEAFGYDKEARLVDSLLDDPTAEPRVSLLAMDGDRAVGHILFTAGRIEGSGVKVSLLAPLSVVPDSQGKGVGGKLVEAGLEHLAAMGVELVFVLGHPTYYPRFGFVPAHTYGLKAPYSIPEKHAGAWMVRALNGAALGDVQGTFACADALHRPEHWRE</sequence>
<evidence type="ECO:0000313" key="2">
    <source>
        <dbReference type="EMBL" id="BDQ34821.1"/>
    </source>
</evidence>
<keyword evidence="3" id="KW-1185">Reference proteome</keyword>
<protein>
    <submittedName>
        <fullName evidence="2">N-acetyltransferase</fullName>
    </submittedName>
</protein>
<dbReference type="InterPro" id="IPR000182">
    <property type="entry name" value="GNAT_dom"/>
</dbReference>
<name>A0ABN6RZH2_9BACT</name>
<dbReference type="InterPro" id="IPR016181">
    <property type="entry name" value="Acyl_CoA_acyltransferase"/>
</dbReference>
<proteinExistence type="predicted"/>
<dbReference type="Proteomes" id="UP001061361">
    <property type="component" value="Chromosome"/>
</dbReference>
<dbReference type="Pfam" id="PF13527">
    <property type="entry name" value="Acetyltransf_9"/>
    <property type="match status" value="1"/>
</dbReference>
<dbReference type="RefSeq" id="WP_264981710.1">
    <property type="nucleotide sequence ID" value="NZ_AP026708.1"/>
</dbReference>
<reference evidence="2" key="1">
    <citation type="submission" date="2022-08" db="EMBL/GenBank/DDBJ databases">
        <title>Genome Sequence of the sulphate-reducing bacterium, Pseudodesulfovibrio portus JCM14722.</title>
        <authorList>
            <person name="Kondo R."/>
            <person name="Kataoka T."/>
        </authorList>
    </citation>
    <scope>NUCLEOTIDE SEQUENCE</scope>
    <source>
        <strain evidence="2">JCM 14722</strain>
    </source>
</reference>